<dbReference type="Proteomes" id="UP000595446">
    <property type="component" value="Chromosome"/>
</dbReference>
<dbReference type="GO" id="GO:0003700">
    <property type="term" value="F:DNA-binding transcription factor activity"/>
    <property type="evidence" value="ECO:0007669"/>
    <property type="project" value="InterPro"/>
</dbReference>
<dbReference type="InterPro" id="IPR011991">
    <property type="entry name" value="ArsR-like_HTH"/>
</dbReference>
<dbReference type="PROSITE" id="PS50987">
    <property type="entry name" value="HTH_ARSR_2"/>
    <property type="match status" value="1"/>
</dbReference>
<dbReference type="PRINTS" id="PR00778">
    <property type="entry name" value="HTHARSR"/>
</dbReference>
<dbReference type="InterPro" id="IPR036388">
    <property type="entry name" value="WH-like_DNA-bd_sf"/>
</dbReference>
<evidence type="ECO:0000313" key="5">
    <source>
        <dbReference type="Proteomes" id="UP000595446"/>
    </source>
</evidence>
<dbReference type="AlphaFoldDB" id="A0A7R7TX21"/>
<dbReference type="NCBIfam" id="NF033788">
    <property type="entry name" value="HTH_metalloreg"/>
    <property type="match status" value="1"/>
</dbReference>
<gene>
    <name evidence="4" type="ORF">MHEC_31340</name>
</gene>
<dbReference type="PANTHER" id="PTHR33154:SF33">
    <property type="entry name" value="TRANSCRIPTIONAL REPRESSOR SDPR"/>
    <property type="match status" value="1"/>
</dbReference>
<dbReference type="EMBL" id="AP024237">
    <property type="protein sequence ID" value="BCO36701.1"/>
    <property type="molecule type" value="Genomic_DNA"/>
</dbReference>
<evidence type="ECO:0000313" key="4">
    <source>
        <dbReference type="EMBL" id="BCO36701.1"/>
    </source>
</evidence>
<accession>A0A7R7TX21</accession>
<keyword evidence="3" id="KW-0804">Transcription</keyword>
<dbReference type="InterPro" id="IPR051081">
    <property type="entry name" value="HTH_MetalResp_TranReg"/>
</dbReference>
<evidence type="ECO:0000256" key="3">
    <source>
        <dbReference type="ARBA" id="ARBA00023163"/>
    </source>
</evidence>
<reference evidence="4 5" key="1">
    <citation type="submission" date="2020-12" db="EMBL/GenBank/DDBJ databases">
        <title>Complete genome sequence of Mycobacterium heckeshornense JCM 15655T, closely related to a pathogenic non-tuberculous mycobacterial species Mycobacterium xenopi.</title>
        <authorList>
            <person name="Yoshida M."/>
            <person name="Fukano H."/>
            <person name="Asakura T."/>
            <person name="Suzuki M."/>
            <person name="Hoshino Y."/>
        </authorList>
    </citation>
    <scope>NUCLEOTIDE SEQUENCE [LARGE SCALE GENOMIC DNA]</scope>
    <source>
        <strain evidence="4 5">JCM 15655</strain>
    </source>
</reference>
<organism evidence="4 5">
    <name type="scientific">Mycobacterium heckeshornense</name>
    <dbReference type="NCBI Taxonomy" id="110505"/>
    <lineage>
        <taxon>Bacteria</taxon>
        <taxon>Bacillati</taxon>
        <taxon>Actinomycetota</taxon>
        <taxon>Actinomycetes</taxon>
        <taxon>Mycobacteriales</taxon>
        <taxon>Mycobacteriaceae</taxon>
        <taxon>Mycobacterium</taxon>
    </lineage>
</organism>
<keyword evidence="1" id="KW-0805">Transcription regulation</keyword>
<dbReference type="GO" id="GO:0003677">
    <property type="term" value="F:DNA binding"/>
    <property type="evidence" value="ECO:0007669"/>
    <property type="project" value="UniProtKB-KW"/>
</dbReference>
<sequence length="133" mass="14423">MTYGSRILTTVTASVDAKLDALGDPTRRAILEKLTGGPIAVGVLADQLPVSRPAVSQHLRVLKNADLVIESVAGTRRLYRINHSGLQAVRDYLDRFWETALDNFAILAAAEAEADHRKSSSARKADKGRTGKK</sequence>
<dbReference type="Pfam" id="PF12840">
    <property type="entry name" value="HTH_20"/>
    <property type="match status" value="1"/>
</dbReference>
<proteinExistence type="predicted"/>
<evidence type="ECO:0000256" key="1">
    <source>
        <dbReference type="ARBA" id="ARBA00023015"/>
    </source>
</evidence>
<dbReference type="SMART" id="SM00418">
    <property type="entry name" value="HTH_ARSR"/>
    <property type="match status" value="1"/>
</dbReference>
<keyword evidence="5" id="KW-1185">Reference proteome</keyword>
<dbReference type="InterPro" id="IPR001845">
    <property type="entry name" value="HTH_ArsR_DNA-bd_dom"/>
</dbReference>
<dbReference type="PANTHER" id="PTHR33154">
    <property type="entry name" value="TRANSCRIPTIONAL REGULATOR, ARSR FAMILY"/>
    <property type="match status" value="1"/>
</dbReference>
<evidence type="ECO:0000256" key="2">
    <source>
        <dbReference type="ARBA" id="ARBA00023125"/>
    </source>
</evidence>
<dbReference type="InterPro" id="IPR036390">
    <property type="entry name" value="WH_DNA-bd_sf"/>
</dbReference>
<dbReference type="CDD" id="cd00090">
    <property type="entry name" value="HTH_ARSR"/>
    <property type="match status" value="1"/>
</dbReference>
<dbReference type="Gene3D" id="1.10.10.10">
    <property type="entry name" value="Winged helix-like DNA-binding domain superfamily/Winged helix DNA-binding domain"/>
    <property type="match status" value="1"/>
</dbReference>
<protein>
    <submittedName>
        <fullName evidence="4">Uncharacterized protein</fullName>
    </submittedName>
</protein>
<keyword evidence="2" id="KW-0238">DNA-binding</keyword>
<name>A0A7R7TX21_9MYCO</name>
<dbReference type="SUPFAM" id="SSF46785">
    <property type="entry name" value="Winged helix' DNA-binding domain"/>
    <property type="match status" value="1"/>
</dbReference>